<sequence>MAQTSSIISWWTGNPLHELMLATSPPSTRDIKDLYKAIVNDESIIATLLETTPRNYHFRTAVLADPNKVLSNLSSFLRSIQSVILPETSRNGKWLTLPEASADKAIRIPEAFTKHVLFPLANQPAESFDIESYGYQDLILSTLELYLPLATCATVSLRDLRDFFSKLMGLPEHIQVIERIATGEVGARLLTSLLDNNSLTRQIFTDDCLYLFGHRLAKLITNCIASHGSESEDAISVWSKSEDIRKSLEDQLQRIKEVEKTRSVEGAVIEVNDDAKHFLRLARIATPYNVTTAKNTIQGLLERRREKVYTMLSSYPCSACHARPLGLMKTPYGEVLGPRQKDVLEDINAPFGVFPIYVSEAAMRDLKGSRMDGNLPPILATLQRLADGLWESDKTLSLSVGKSRPKTVEFLLRVAQWADNGYILWERGVGRIDEKADKWTQIVKIIRIGPRNDLKGAASAACMAESTYTKEYMQASTIKIPNPNQSGGLIPKTFMGDDAVGLEETQTLTFKPSSERQKLTANDALILHKTLCTDMVFSL</sequence>
<protein>
    <submittedName>
        <fullName evidence="1">Uncharacterized protein</fullName>
    </submittedName>
</protein>
<dbReference type="Proteomes" id="UP001375240">
    <property type="component" value="Unassembled WGS sequence"/>
</dbReference>
<keyword evidence="2" id="KW-1185">Reference proteome</keyword>
<gene>
    <name evidence="1" type="ORF">TWF696_005649</name>
</gene>
<comment type="caution">
    <text evidence="1">The sequence shown here is derived from an EMBL/GenBank/DDBJ whole genome shotgun (WGS) entry which is preliminary data.</text>
</comment>
<dbReference type="EMBL" id="JAVHNQ010000003">
    <property type="protein sequence ID" value="KAK6353687.1"/>
    <property type="molecule type" value="Genomic_DNA"/>
</dbReference>
<organism evidence="1 2">
    <name type="scientific">Orbilia brochopaga</name>
    <dbReference type="NCBI Taxonomy" id="3140254"/>
    <lineage>
        <taxon>Eukaryota</taxon>
        <taxon>Fungi</taxon>
        <taxon>Dikarya</taxon>
        <taxon>Ascomycota</taxon>
        <taxon>Pezizomycotina</taxon>
        <taxon>Orbiliomycetes</taxon>
        <taxon>Orbiliales</taxon>
        <taxon>Orbiliaceae</taxon>
        <taxon>Orbilia</taxon>
    </lineage>
</organism>
<dbReference type="AlphaFoldDB" id="A0AAV9V430"/>
<evidence type="ECO:0000313" key="1">
    <source>
        <dbReference type="EMBL" id="KAK6353687.1"/>
    </source>
</evidence>
<evidence type="ECO:0000313" key="2">
    <source>
        <dbReference type="Proteomes" id="UP001375240"/>
    </source>
</evidence>
<reference evidence="1 2" key="1">
    <citation type="submission" date="2019-10" db="EMBL/GenBank/DDBJ databases">
        <authorList>
            <person name="Palmer J.M."/>
        </authorList>
    </citation>
    <scope>NUCLEOTIDE SEQUENCE [LARGE SCALE GENOMIC DNA]</scope>
    <source>
        <strain evidence="1 2">TWF696</strain>
    </source>
</reference>
<proteinExistence type="predicted"/>
<accession>A0AAV9V430</accession>
<name>A0AAV9V430_9PEZI</name>